<name>A0A1I7TAF5_9PELO</name>
<dbReference type="Proteomes" id="UP000095282">
    <property type="component" value="Unplaced"/>
</dbReference>
<keyword evidence="2" id="KW-1185">Reference proteome</keyword>
<protein>
    <submittedName>
        <fullName evidence="3">FTH domain-containing protein</fullName>
    </submittedName>
</protein>
<dbReference type="Pfam" id="PF12078">
    <property type="entry name" value="DUF3557"/>
    <property type="match status" value="1"/>
</dbReference>
<dbReference type="PANTHER" id="PTHR31379">
    <property type="entry name" value="F-BOX C PROTEIN-RELATED-RELATED"/>
    <property type="match status" value="1"/>
</dbReference>
<keyword evidence="1" id="KW-0175">Coiled coil</keyword>
<proteinExistence type="predicted"/>
<dbReference type="eggNOG" id="ENOG502TJRA">
    <property type="taxonomic scope" value="Eukaryota"/>
</dbReference>
<dbReference type="InterPro" id="IPR021942">
    <property type="entry name" value="DUF3557"/>
</dbReference>
<dbReference type="WBParaSite" id="Csp11.Scaffold564.g4010.t1">
    <property type="protein sequence ID" value="Csp11.Scaffold564.g4010.t1"/>
    <property type="gene ID" value="Csp11.Scaffold564.g4010"/>
</dbReference>
<evidence type="ECO:0000256" key="1">
    <source>
        <dbReference type="SAM" id="Coils"/>
    </source>
</evidence>
<sequence length="459" mass="53562">MESTPLNYSCLESVLKHTDMNKRLQLKARCSSIKQLENKVPLEIDTLDLSGDHLVVNGTEYRIGIIQKYPNDQIPNYVKFELEDGGCFNDLNEFGGFCFDQNVVLMPGDIDLMKKRPNYPDRVIDESDIEKTEKEIEEYKKRLEELRSIWGKTIFSFDELRKFEIEFGVLADRPIVSLTELPIAPNSNEKIRALHDQKELILLIFREKGRLQRLVNFRDKIRPEYLVQLTIKSPTGEKRVEYGKYTGKLRESHKALLNFILGDRSCPITVQKLIVSHETVIRAPIGLKLRIRELKIVEKSYDQRFKKTFNQLKPILEESSIPLRSLEVPSTTRSIFNHEVVRTAGKLIVQWRRPLRDVLEIYTDLPIQRVITEINYTPPEHFLDFIQRWKEAGRPIGTHYSFTVFKRFPLKPILNLLQQNAISKGKNWVVIPFNEVSNLKVSRMASYELSFEVVELLSE</sequence>
<reference evidence="3" key="1">
    <citation type="submission" date="2016-11" db="UniProtKB">
        <authorList>
            <consortium name="WormBaseParasite"/>
        </authorList>
    </citation>
    <scope>IDENTIFICATION</scope>
</reference>
<organism evidence="2 3">
    <name type="scientific">Caenorhabditis tropicalis</name>
    <dbReference type="NCBI Taxonomy" id="1561998"/>
    <lineage>
        <taxon>Eukaryota</taxon>
        <taxon>Metazoa</taxon>
        <taxon>Ecdysozoa</taxon>
        <taxon>Nematoda</taxon>
        <taxon>Chromadorea</taxon>
        <taxon>Rhabditida</taxon>
        <taxon>Rhabditina</taxon>
        <taxon>Rhabditomorpha</taxon>
        <taxon>Rhabditoidea</taxon>
        <taxon>Rhabditidae</taxon>
        <taxon>Peloderinae</taxon>
        <taxon>Caenorhabditis</taxon>
    </lineage>
</organism>
<dbReference type="PANTHER" id="PTHR31379:SF1">
    <property type="entry name" value="F-BOX C PROTEIN-RELATED"/>
    <property type="match status" value="1"/>
</dbReference>
<evidence type="ECO:0000313" key="3">
    <source>
        <dbReference type="WBParaSite" id="Csp11.Scaffold564.g4010.t1"/>
    </source>
</evidence>
<feature type="coiled-coil region" evidence="1">
    <location>
        <begin position="122"/>
        <end position="149"/>
    </location>
</feature>
<evidence type="ECO:0000313" key="2">
    <source>
        <dbReference type="Proteomes" id="UP000095282"/>
    </source>
</evidence>
<accession>A0A1I7TAF5</accession>
<dbReference type="AlphaFoldDB" id="A0A1I7TAF5"/>